<dbReference type="PIRSF" id="PIRSF001112">
    <property type="entry name" value="Epoxide_hydrolase"/>
    <property type="match status" value="1"/>
</dbReference>
<evidence type="ECO:0000256" key="1">
    <source>
        <dbReference type="ARBA" id="ARBA00010088"/>
    </source>
</evidence>
<gene>
    <name evidence="5" type="ORF">C4B68_39220</name>
</gene>
<dbReference type="PROSITE" id="PS51318">
    <property type="entry name" value="TAT"/>
    <property type="match status" value="1"/>
</dbReference>
<dbReference type="InterPro" id="IPR000639">
    <property type="entry name" value="Epox_hydrolase-like"/>
</dbReference>
<keyword evidence="6" id="KW-1185">Reference proteome</keyword>
<accession>A0ABN5ICL0</accession>
<dbReference type="SUPFAM" id="SSF53474">
    <property type="entry name" value="alpha/beta-Hydrolases"/>
    <property type="match status" value="1"/>
</dbReference>
<proteinExistence type="inferred from homology"/>
<dbReference type="InterPro" id="IPR010497">
    <property type="entry name" value="Epoxide_hydro_N"/>
</dbReference>
<dbReference type="EMBL" id="CP026652">
    <property type="protein sequence ID" value="AVH60793.1"/>
    <property type="molecule type" value="Genomic_DNA"/>
</dbReference>
<protein>
    <submittedName>
        <fullName evidence="5">Multidrug MFS transporter</fullName>
    </submittedName>
</protein>
<dbReference type="InterPro" id="IPR006311">
    <property type="entry name" value="TAT_signal"/>
</dbReference>
<dbReference type="RefSeq" id="WP_099506012.1">
    <property type="nucleotide sequence ID" value="NZ_CP026652.1"/>
</dbReference>
<dbReference type="InterPro" id="IPR029058">
    <property type="entry name" value="AB_hydrolase_fold"/>
</dbReference>
<dbReference type="PANTHER" id="PTHR21661:SF35">
    <property type="entry name" value="EPOXIDE HYDROLASE"/>
    <property type="match status" value="1"/>
</dbReference>
<dbReference type="InterPro" id="IPR016292">
    <property type="entry name" value="Epoxide_hydrolase"/>
</dbReference>
<evidence type="ECO:0000256" key="2">
    <source>
        <dbReference type="ARBA" id="ARBA00022797"/>
    </source>
</evidence>
<dbReference type="Gene3D" id="3.40.50.1820">
    <property type="entry name" value="alpha/beta hydrolase"/>
    <property type="match status" value="1"/>
</dbReference>
<evidence type="ECO:0000259" key="4">
    <source>
        <dbReference type="Pfam" id="PF06441"/>
    </source>
</evidence>
<dbReference type="PRINTS" id="PR00412">
    <property type="entry name" value="EPOXHYDRLASE"/>
</dbReference>
<keyword evidence="3" id="KW-0378">Hydrolase</keyword>
<name>A0ABN5ICL0_9ACTN</name>
<evidence type="ECO:0000313" key="6">
    <source>
        <dbReference type="Proteomes" id="UP000238413"/>
    </source>
</evidence>
<dbReference type="PANTHER" id="PTHR21661">
    <property type="entry name" value="EPOXIDE HYDROLASE 1-RELATED"/>
    <property type="match status" value="1"/>
</dbReference>
<comment type="similarity">
    <text evidence="1">Belongs to the peptidase S33 family.</text>
</comment>
<sequence>MSEMLPPHSRRAFLSTSAAATAAAVAGSFSLFPAQSAAAAERGAGLHPAAGGSIRPFRVHFPERDLVDLRRRIVSTRWPEHETVTDHSQGVPLETMQELARYWASEYDWRKVEAKLNALPQFITEIDGLDIHFLHVRSKHKNALPLIVTHGWPGSIIEQLKIIEPLTNPTAHGGKASDAFHVVIPSLPGYGFSDKPTTTGWGPDRIAGAWIALMKRLGYTKYAAQGGDWGALIVDRMGVQKPQGLVGIHTNLPGVVPPDIAKALATGSPVPPGLSDEEKHAYEQLQFTYKHLAYARIMGSRPQTLTGLTDSPIGLAAFMLDHDGRSLELISRAFAGQKEGLTRDDVLDNITLFWLTNTAVSAARLYWENKYSLIPNGVSIPVAVSAFPDENFQAPKSWAQKAYPNLIHYNKLDKGGHFAAWEQPKLFTEELRAGFRPLR</sequence>
<organism evidence="5 6">
    <name type="scientific">Streptomyces dengpaensis</name>
    <dbReference type="NCBI Taxonomy" id="2049881"/>
    <lineage>
        <taxon>Bacteria</taxon>
        <taxon>Bacillati</taxon>
        <taxon>Actinomycetota</taxon>
        <taxon>Actinomycetes</taxon>
        <taxon>Kitasatosporales</taxon>
        <taxon>Streptomycetaceae</taxon>
        <taxon>Streptomyces</taxon>
    </lineage>
</organism>
<evidence type="ECO:0000313" key="5">
    <source>
        <dbReference type="EMBL" id="AVH60793.1"/>
    </source>
</evidence>
<dbReference type="Proteomes" id="UP000238413">
    <property type="component" value="Chromosome"/>
</dbReference>
<feature type="domain" description="Epoxide hydrolase N-terminal" evidence="4">
    <location>
        <begin position="54"/>
        <end position="158"/>
    </location>
</feature>
<keyword evidence="2" id="KW-0058">Aromatic hydrocarbons catabolism</keyword>
<evidence type="ECO:0000256" key="3">
    <source>
        <dbReference type="ARBA" id="ARBA00022801"/>
    </source>
</evidence>
<reference evidence="5 6" key="1">
    <citation type="submission" date="2018-02" db="EMBL/GenBank/DDBJ databases">
        <title>Complete genome sequence of Streptomyces dengpaensis, the producer of angucyclines.</title>
        <authorList>
            <person name="Yumei L."/>
        </authorList>
    </citation>
    <scope>NUCLEOTIDE SEQUENCE [LARGE SCALE GENOMIC DNA]</scope>
    <source>
        <strain evidence="5 6">XZHG99</strain>
    </source>
</reference>
<dbReference type="Pfam" id="PF06441">
    <property type="entry name" value="EHN"/>
    <property type="match status" value="1"/>
</dbReference>